<dbReference type="EMBL" id="NCSJ02000276">
    <property type="protein sequence ID" value="RFU26224.1"/>
    <property type="molecule type" value="Genomic_DNA"/>
</dbReference>
<feature type="region of interest" description="Disordered" evidence="1">
    <location>
        <begin position="64"/>
        <end position="84"/>
    </location>
</feature>
<protein>
    <submittedName>
        <fullName evidence="3">Uncharacterized protein</fullName>
    </submittedName>
</protein>
<dbReference type="AlphaFoldDB" id="A0A3E2GYK3"/>
<gene>
    <name evidence="3" type="ORF">B7463_g10129</name>
</gene>
<feature type="non-terminal residue" evidence="3">
    <location>
        <position position="84"/>
    </location>
</feature>
<feature type="compositionally biased region" description="Gly residues" evidence="1">
    <location>
        <begin position="71"/>
        <end position="84"/>
    </location>
</feature>
<comment type="caution">
    <text evidence="3">The sequence shown here is derived from an EMBL/GenBank/DDBJ whole genome shotgun (WGS) entry which is preliminary data.</text>
</comment>
<keyword evidence="2" id="KW-0812">Transmembrane</keyword>
<proteinExistence type="predicted"/>
<dbReference type="OrthoDB" id="3943049at2759"/>
<feature type="non-terminal residue" evidence="3">
    <location>
        <position position="1"/>
    </location>
</feature>
<keyword evidence="2" id="KW-1133">Transmembrane helix</keyword>
<feature type="transmembrane region" description="Helical" evidence="2">
    <location>
        <begin position="29"/>
        <end position="51"/>
    </location>
</feature>
<dbReference type="Proteomes" id="UP000258309">
    <property type="component" value="Unassembled WGS sequence"/>
</dbReference>
<accession>A0A3E2GYK3</accession>
<evidence type="ECO:0000256" key="1">
    <source>
        <dbReference type="SAM" id="MobiDB-lite"/>
    </source>
</evidence>
<evidence type="ECO:0000313" key="4">
    <source>
        <dbReference type="Proteomes" id="UP000258309"/>
    </source>
</evidence>
<reference evidence="3 4" key="1">
    <citation type="submission" date="2018-05" db="EMBL/GenBank/DDBJ databases">
        <title>Draft genome sequence of Scytalidium lignicola DSM 105466, a ubiquitous saprotrophic fungus.</title>
        <authorList>
            <person name="Buettner E."/>
            <person name="Gebauer A.M."/>
            <person name="Hofrichter M."/>
            <person name="Liers C."/>
            <person name="Kellner H."/>
        </authorList>
    </citation>
    <scope>NUCLEOTIDE SEQUENCE [LARGE SCALE GENOMIC DNA]</scope>
    <source>
        <strain evidence="3 4">DSM 105466</strain>
    </source>
</reference>
<keyword evidence="2" id="KW-0472">Membrane</keyword>
<evidence type="ECO:0000256" key="2">
    <source>
        <dbReference type="SAM" id="Phobius"/>
    </source>
</evidence>
<keyword evidence="4" id="KW-1185">Reference proteome</keyword>
<organism evidence="3 4">
    <name type="scientific">Scytalidium lignicola</name>
    <name type="common">Hyphomycete</name>
    <dbReference type="NCBI Taxonomy" id="5539"/>
    <lineage>
        <taxon>Eukaryota</taxon>
        <taxon>Fungi</taxon>
        <taxon>Dikarya</taxon>
        <taxon>Ascomycota</taxon>
        <taxon>Pezizomycotina</taxon>
        <taxon>Leotiomycetes</taxon>
        <taxon>Leotiomycetes incertae sedis</taxon>
        <taxon>Scytalidium</taxon>
    </lineage>
</organism>
<evidence type="ECO:0000313" key="3">
    <source>
        <dbReference type="EMBL" id="RFU26224.1"/>
    </source>
</evidence>
<sequence length="84" mass="8997">MGQAFSGPNAFKWLGLTPKATAVLQTNPFYFVILVLVLVSCIGLGLVAWYIHFVTNKVYYKPKPKKDAKGGKGGGLLGGIGGRR</sequence>
<dbReference type="OMA" id="VAIAFWI"/>
<name>A0A3E2GYK3_SCYLI</name>